<dbReference type="InterPro" id="IPR015001">
    <property type="entry name" value="DUF1850"/>
</dbReference>
<evidence type="ECO:0008006" key="3">
    <source>
        <dbReference type="Google" id="ProtNLM"/>
    </source>
</evidence>
<dbReference type="Pfam" id="PF08905">
    <property type="entry name" value="DUF1850"/>
    <property type="match status" value="1"/>
</dbReference>
<evidence type="ECO:0000313" key="2">
    <source>
        <dbReference type="Proteomes" id="UP001230005"/>
    </source>
</evidence>
<dbReference type="RefSeq" id="WP_307320744.1">
    <property type="nucleotide sequence ID" value="NZ_JAUSUG010000001.1"/>
</dbReference>
<sequence length="177" mass="20397">MLYLTITLFLLVLFASFHVSSPYLSLVIAGQGEEVLWKTDIQREEWFSHQYTHSVEKSPVIEKFKVNEAGEIVTMESWTKSFGAGMPFEQQGTVEMKDGFYILKDLNRPIHGGLLQMKPSSLYPHTFQFRDEELLLSEAPFKGKRLKIKVIPMTWFEVVSHPFMEGSGFKSLMIGRQ</sequence>
<proteinExistence type="predicted"/>
<name>A0ABT9ZQ49_9BACI</name>
<evidence type="ECO:0000313" key="1">
    <source>
        <dbReference type="EMBL" id="MDQ0252851.1"/>
    </source>
</evidence>
<dbReference type="EMBL" id="JAUSUG010000001">
    <property type="protein sequence ID" value="MDQ0252851.1"/>
    <property type="molecule type" value="Genomic_DNA"/>
</dbReference>
<accession>A0ABT9ZQ49</accession>
<comment type="caution">
    <text evidence="1">The sequence shown here is derived from an EMBL/GenBank/DDBJ whole genome shotgun (WGS) entry which is preliminary data.</text>
</comment>
<keyword evidence="2" id="KW-1185">Reference proteome</keyword>
<organism evidence="1 2">
    <name type="scientific">Evansella vedderi</name>
    <dbReference type="NCBI Taxonomy" id="38282"/>
    <lineage>
        <taxon>Bacteria</taxon>
        <taxon>Bacillati</taxon>
        <taxon>Bacillota</taxon>
        <taxon>Bacilli</taxon>
        <taxon>Bacillales</taxon>
        <taxon>Bacillaceae</taxon>
        <taxon>Evansella</taxon>
    </lineage>
</organism>
<protein>
    <recommendedName>
        <fullName evidence="3">DUF1850 domain-containing protein</fullName>
    </recommendedName>
</protein>
<dbReference type="Proteomes" id="UP001230005">
    <property type="component" value="Unassembled WGS sequence"/>
</dbReference>
<reference evidence="1 2" key="1">
    <citation type="submission" date="2023-07" db="EMBL/GenBank/DDBJ databases">
        <title>Genomic Encyclopedia of Type Strains, Phase IV (KMG-IV): sequencing the most valuable type-strain genomes for metagenomic binning, comparative biology and taxonomic classification.</title>
        <authorList>
            <person name="Goeker M."/>
        </authorList>
    </citation>
    <scope>NUCLEOTIDE SEQUENCE [LARGE SCALE GENOMIC DNA]</scope>
    <source>
        <strain evidence="1 2">DSM 9768</strain>
    </source>
</reference>
<gene>
    <name evidence="1" type="ORF">J2S74_000223</name>
</gene>